<evidence type="ECO:0000256" key="1">
    <source>
        <dbReference type="SAM" id="MobiDB-lite"/>
    </source>
</evidence>
<gene>
    <name evidence="3" type="ORF">CJU94_31330</name>
</gene>
<dbReference type="RefSeq" id="WP_095422412.1">
    <property type="nucleotide sequence ID" value="NZ_CP022990.1"/>
</dbReference>
<name>A0A248VVM7_9BURK</name>
<dbReference type="Pfam" id="PF13663">
    <property type="entry name" value="DUF4148"/>
    <property type="match status" value="1"/>
</dbReference>
<proteinExistence type="predicted"/>
<sequence length="102" mass="10488">MKRFLSISMLAIAATVPVAAVAQTTNGPLTRTEVQAQTVQAEQNHTLHQSKIGYPGTQQNASLNESASATGYGPQSGGSSESRMPAGHVPSSGTAAGLFTHH</sequence>
<evidence type="ECO:0000313" key="4">
    <source>
        <dbReference type="Proteomes" id="UP000215158"/>
    </source>
</evidence>
<accession>A0A248VVM7</accession>
<organism evidence="3 4">
    <name type="scientific">Paraburkholderia aromaticivorans</name>
    <dbReference type="NCBI Taxonomy" id="2026199"/>
    <lineage>
        <taxon>Bacteria</taxon>
        <taxon>Pseudomonadati</taxon>
        <taxon>Pseudomonadota</taxon>
        <taxon>Betaproteobacteria</taxon>
        <taxon>Burkholderiales</taxon>
        <taxon>Burkholderiaceae</taxon>
        <taxon>Paraburkholderia</taxon>
    </lineage>
</organism>
<evidence type="ECO:0000313" key="3">
    <source>
        <dbReference type="EMBL" id="ASW02552.1"/>
    </source>
</evidence>
<dbReference type="AlphaFoldDB" id="A0A248VVM7"/>
<dbReference type="KEGG" id="parb:CJU94_31330"/>
<reference evidence="3 4" key="1">
    <citation type="submission" date="2017-08" db="EMBL/GenBank/DDBJ databases">
        <title>Identification and genetic characteristics of simultaneous BTEX- and naphthalene-degrading Paraburkholderia sp. BN5 isolated from petroleum-contaminated soil.</title>
        <authorList>
            <person name="Lee Y."/>
            <person name="Jeon C.O."/>
        </authorList>
    </citation>
    <scope>NUCLEOTIDE SEQUENCE [LARGE SCALE GENOMIC DNA]</scope>
    <source>
        <strain evidence="3 4">BN5</strain>
    </source>
</reference>
<feature type="region of interest" description="Disordered" evidence="1">
    <location>
        <begin position="45"/>
        <end position="102"/>
    </location>
</feature>
<feature type="signal peptide" evidence="2">
    <location>
        <begin position="1"/>
        <end position="22"/>
    </location>
</feature>
<dbReference type="InterPro" id="IPR025421">
    <property type="entry name" value="DUF4148"/>
</dbReference>
<keyword evidence="4" id="KW-1185">Reference proteome</keyword>
<dbReference type="EMBL" id="CP022990">
    <property type="protein sequence ID" value="ASW02552.1"/>
    <property type="molecule type" value="Genomic_DNA"/>
</dbReference>
<feature type="chain" id="PRO_5012060600" description="DUF4148 domain-containing protein" evidence="2">
    <location>
        <begin position="23"/>
        <end position="102"/>
    </location>
</feature>
<keyword evidence="2" id="KW-0732">Signal</keyword>
<evidence type="ECO:0008006" key="5">
    <source>
        <dbReference type="Google" id="ProtNLM"/>
    </source>
</evidence>
<dbReference type="OrthoDB" id="9101300at2"/>
<dbReference type="Proteomes" id="UP000215158">
    <property type="component" value="Chromosome 2"/>
</dbReference>
<evidence type="ECO:0000256" key="2">
    <source>
        <dbReference type="SAM" id="SignalP"/>
    </source>
</evidence>
<protein>
    <recommendedName>
        <fullName evidence="5">DUF4148 domain-containing protein</fullName>
    </recommendedName>
</protein>
<feature type="compositionally biased region" description="Polar residues" evidence="1">
    <location>
        <begin position="56"/>
        <end position="69"/>
    </location>
</feature>